<dbReference type="SUPFAM" id="SSF56112">
    <property type="entry name" value="Protein kinase-like (PK-like)"/>
    <property type="match status" value="1"/>
</dbReference>
<dbReference type="PROSITE" id="PS00108">
    <property type="entry name" value="PROTEIN_KINASE_ST"/>
    <property type="match status" value="1"/>
</dbReference>
<dbReference type="InterPro" id="IPR011009">
    <property type="entry name" value="Kinase-like_dom_sf"/>
</dbReference>
<dbReference type="Pfam" id="PF07714">
    <property type="entry name" value="PK_Tyr_Ser-Thr"/>
    <property type="match status" value="1"/>
</dbReference>
<dbReference type="GO" id="GO:0005524">
    <property type="term" value="F:ATP binding"/>
    <property type="evidence" value="ECO:0007669"/>
    <property type="project" value="InterPro"/>
</dbReference>
<dbReference type="PANTHER" id="PTHR45621">
    <property type="entry name" value="OS01G0588500 PROTEIN-RELATED"/>
    <property type="match status" value="1"/>
</dbReference>
<dbReference type="OMA" id="CHHHENH"/>
<dbReference type="Gene3D" id="3.30.200.20">
    <property type="entry name" value="Phosphorylase Kinase, domain 1"/>
    <property type="match status" value="1"/>
</dbReference>
<organism evidence="3 4">
    <name type="scientific">Oryza sativa subsp. indica</name>
    <name type="common">Rice</name>
    <dbReference type="NCBI Taxonomy" id="39946"/>
    <lineage>
        <taxon>Eukaryota</taxon>
        <taxon>Viridiplantae</taxon>
        <taxon>Streptophyta</taxon>
        <taxon>Embryophyta</taxon>
        <taxon>Tracheophyta</taxon>
        <taxon>Spermatophyta</taxon>
        <taxon>Magnoliopsida</taxon>
        <taxon>Liliopsida</taxon>
        <taxon>Poales</taxon>
        <taxon>Poaceae</taxon>
        <taxon>BOP clade</taxon>
        <taxon>Oryzoideae</taxon>
        <taxon>Oryzeae</taxon>
        <taxon>Oryzinae</taxon>
        <taxon>Oryza</taxon>
        <taxon>Oryza sativa</taxon>
    </lineage>
</organism>
<feature type="compositionally biased region" description="Basic residues" evidence="1">
    <location>
        <begin position="22"/>
        <end position="37"/>
    </location>
</feature>
<evidence type="ECO:0000313" key="4">
    <source>
        <dbReference type="Proteomes" id="UP000007015"/>
    </source>
</evidence>
<dbReference type="InterPro" id="IPR001245">
    <property type="entry name" value="Ser-Thr/Tyr_kinase_cat_dom"/>
</dbReference>
<evidence type="ECO:0000259" key="2">
    <source>
        <dbReference type="PROSITE" id="PS50011"/>
    </source>
</evidence>
<evidence type="ECO:0000256" key="1">
    <source>
        <dbReference type="SAM" id="MobiDB-lite"/>
    </source>
</evidence>
<proteinExistence type="predicted"/>
<evidence type="ECO:0000313" key="3">
    <source>
        <dbReference type="EMBL" id="EAY88776.1"/>
    </source>
</evidence>
<name>A2XD66_ORYSI</name>
<dbReference type="GO" id="GO:0004672">
    <property type="term" value="F:protein kinase activity"/>
    <property type="evidence" value="ECO:0007669"/>
    <property type="project" value="InterPro"/>
</dbReference>
<sequence length="446" mass="48639">MAKQAWSSLFGCFTSHHDGGGKRKKGGGGGKKAKKKVAAAASQKQRKLQSRLSFSDLSFGGMVSPEDLSLSLAGSNLHVFTIAELRAVTRDFSMTNFIGEGGFGPVYKGYVDDKLKPGLRAQPVAVKLLDLEGTQGHNEWLLKFQNGNRAKGLEFKSCQLTEVIFLGQLRHPHLVKLIGYCYEDEHRLLVYEFMTRGSLEKHLFKKYAASLPWSTRLKIAIGAAKGLAFLHEAEKPVIYRDFKTSNILLDSDFKAKLSDFGLAKDGPEDDETHVSTRVMGTQGYAAPEYIMTGHLTAKSDVYGFGVVLLELLTGRKSVDKSRPAREQNLVEWARPYLTDARRLGRVMDRNLAGQYPAKAAQKAAALAHRCVSLNPKSRPHMSAVVEALEPLLALDDDCLVGTFVYVAPPDDVAANGDGSSKRRAGRRRSDGAAAAAAAAADGVQRE</sequence>
<feature type="compositionally biased region" description="Low complexity" evidence="1">
    <location>
        <begin position="431"/>
        <end position="446"/>
    </location>
</feature>
<dbReference type="FunFam" id="1.10.510.10:FF:000258">
    <property type="entry name" value="Probable serine/threonine-protein kinase PBL8"/>
    <property type="match status" value="1"/>
</dbReference>
<dbReference type="HOGENOM" id="CLU_000288_21_2_1"/>
<dbReference type="InterPro" id="IPR050823">
    <property type="entry name" value="Plant_Ser_Thr_Prot_Kinase"/>
</dbReference>
<feature type="domain" description="Protein kinase" evidence="2">
    <location>
        <begin position="92"/>
        <end position="392"/>
    </location>
</feature>
<feature type="region of interest" description="Disordered" evidence="1">
    <location>
        <begin position="17"/>
        <end position="44"/>
    </location>
</feature>
<dbReference type="Proteomes" id="UP000007015">
    <property type="component" value="Chromosome 3"/>
</dbReference>
<feature type="region of interest" description="Disordered" evidence="1">
    <location>
        <begin position="411"/>
        <end position="446"/>
    </location>
</feature>
<dbReference type="STRING" id="39946.A2XD66"/>
<dbReference type="Gramene" id="BGIOSGA011979-TA">
    <property type="protein sequence ID" value="BGIOSGA011979-PA"/>
    <property type="gene ID" value="BGIOSGA011979"/>
</dbReference>
<protein>
    <recommendedName>
        <fullName evidence="2">Protein kinase domain-containing protein</fullName>
    </recommendedName>
</protein>
<dbReference type="EMBL" id="CM000128">
    <property type="protein sequence ID" value="EAY88776.1"/>
    <property type="molecule type" value="Genomic_DNA"/>
</dbReference>
<reference evidence="3 4" key="1">
    <citation type="journal article" date="2005" name="PLoS Biol.">
        <title>The genomes of Oryza sativa: a history of duplications.</title>
        <authorList>
            <person name="Yu J."/>
            <person name="Wang J."/>
            <person name="Lin W."/>
            <person name="Li S."/>
            <person name="Li H."/>
            <person name="Zhou J."/>
            <person name="Ni P."/>
            <person name="Dong W."/>
            <person name="Hu S."/>
            <person name="Zeng C."/>
            <person name="Zhang J."/>
            <person name="Zhang Y."/>
            <person name="Li R."/>
            <person name="Xu Z."/>
            <person name="Li S."/>
            <person name="Li X."/>
            <person name="Zheng H."/>
            <person name="Cong L."/>
            <person name="Lin L."/>
            <person name="Yin J."/>
            <person name="Geng J."/>
            <person name="Li G."/>
            <person name="Shi J."/>
            <person name="Liu J."/>
            <person name="Lv H."/>
            <person name="Li J."/>
            <person name="Wang J."/>
            <person name="Deng Y."/>
            <person name="Ran L."/>
            <person name="Shi X."/>
            <person name="Wang X."/>
            <person name="Wu Q."/>
            <person name="Li C."/>
            <person name="Ren X."/>
            <person name="Wang J."/>
            <person name="Wang X."/>
            <person name="Li D."/>
            <person name="Liu D."/>
            <person name="Zhang X."/>
            <person name="Ji Z."/>
            <person name="Zhao W."/>
            <person name="Sun Y."/>
            <person name="Zhang Z."/>
            <person name="Bao J."/>
            <person name="Han Y."/>
            <person name="Dong L."/>
            <person name="Ji J."/>
            <person name="Chen P."/>
            <person name="Wu S."/>
            <person name="Liu J."/>
            <person name="Xiao Y."/>
            <person name="Bu D."/>
            <person name="Tan J."/>
            <person name="Yang L."/>
            <person name="Ye C."/>
            <person name="Zhang J."/>
            <person name="Xu J."/>
            <person name="Zhou Y."/>
            <person name="Yu Y."/>
            <person name="Zhang B."/>
            <person name="Zhuang S."/>
            <person name="Wei H."/>
            <person name="Liu B."/>
            <person name="Lei M."/>
            <person name="Yu H."/>
            <person name="Li Y."/>
            <person name="Xu H."/>
            <person name="Wei S."/>
            <person name="He X."/>
            <person name="Fang L."/>
            <person name="Zhang Z."/>
            <person name="Zhang Y."/>
            <person name="Huang X."/>
            <person name="Su Z."/>
            <person name="Tong W."/>
            <person name="Li J."/>
            <person name="Tong Z."/>
            <person name="Li S."/>
            <person name="Ye J."/>
            <person name="Wang L."/>
            <person name="Fang L."/>
            <person name="Lei T."/>
            <person name="Chen C."/>
            <person name="Chen H."/>
            <person name="Xu Z."/>
            <person name="Li H."/>
            <person name="Huang H."/>
            <person name="Zhang F."/>
            <person name="Xu H."/>
            <person name="Li N."/>
            <person name="Zhao C."/>
            <person name="Li S."/>
            <person name="Dong L."/>
            <person name="Huang Y."/>
            <person name="Li L."/>
            <person name="Xi Y."/>
            <person name="Qi Q."/>
            <person name="Li W."/>
            <person name="Zhang B."/>
            <person name="Hu W."/>
            <person name="Zhang Y."/>
            <person name="Tian X."/>
            <person name="Jiao Y."/>
            <person name="Liang X."/>
            <person name="Jin J."/>
            <person name="Gao L."/>
            <person name="Zheng W."/>
            <person name="Hao B."/>
            <person name="Liu S."/>
            <person name="Wang W."/>
            <person name="Yuan L."/>
            <person name="Cao M."/>
            <person name="McDermott J."/>
            <person name="Samudrala R."/>
            <person name="Wang J."/>
            <person name="Wong G.K."/>
            <person name="Yang H."/>
        </authorList>
    </citation>
    <scope>NUCLEOTIDE SEQUENCE [LARGE SCALE GENOMIC DNA]</scope>
    <source>
        <strain evidence="4">cv. 93-11</strain>
    </source>
</reference>
<dbReference type="InterPro" id="IPR000719">
    <property type="entry name" value="Prot_kinase_dom"/>
</dbReference>
<dbReference type="AlphaFoldDB" id="A2XD66"/>
<dbReference type="PROSITE" id="PS50011">
    <property type="entry name" value="PROTEIN_KINASE_DOM"/>
    <property type="match status" value="1"/>
</dbReference>
<accession>A2XD66</accession>
<dbReference type="InterPro" id="IPR008271">
    <property type="entry name" value="Ser/Thr_kinase_AS"/>
</dbReference>
<dbReference type="Gene3D" id="1.10.510.10">
    <property type="entry name" value="Transferase(Phosphotransferase) domain 1"/>
    <property type="match status" value="1"/>
</dbReference>
<gene>
    <name evidence="3" type="ORF">OsI_10252</name>
</gene>
<keyword evidence="4" id="KW-1185">Reference proteome</keyword>